<dbReference type="EMBL" id="KN818240">
    <property type="protein sequence ID" value="KIL65672.1"/>
    <property type="molecule type" value="Genomic_DNA"/>
</dbReference>
<dbReference type="Proteomes" id="UP000054549">
    <property type="component" value="Unassembled WGS sequence"/>
</dbReference>
<dbReference type="InParanoid" id="A0A0C2WV87"/>
<name>A0A0C2WV87_AMAMK</name>
<protein>
    <submittedName>
        <fullName evidence="1">Uncharacterized protein</fullName>
    </submittedName>
</protein>
<accession>A0A0C2WV87</accession>
<keyword evidence="2" id="KW-1185">Reference proteome</keyword>
<gene>
    <name evidence="1" type="ORF">M378DRAFT_456227</name>
</gene>
<reference evidence="1 2" key="1">
    <citation type="submission" date="2014-04" db="EMBL/GenBank/DDBJ databases">
        <title>Evolutionary Origins and Diversification of the Mycorrhizal Mutualists.</title>
        <authorList>
            <consortium name="DOE Joint Genome Institute"/>
            <consortium name="Mycorrhizal Genomics Consortium"/>
            <person name="Kohler A."/>
            <person name="Kuo A."/>
            <person name="Nagy L.G."/>
            <person name="Floudas D."/>
            <person name="Copeland A."/>
            <person name="Barry K.W."/>
            <person name="Cichocki N."/>
            <person name="Veneault-Fourrey C."/>
            <person name="LaButti K."/>
            <person name="Lindquist E.A."/>
            <person name="Lipzen A."/>
            <person name="Lundell T."/>
            <person name="Morin E."/>
            <person name="Murat C."/>
            <person name="Riley R."/>
            <person name="Ohm R."/>
            <person name="Sun H."/>
            <person name="Tunlid A."/>
            <person name="Henrissat B."/>
            <person name="Grigoriev I.V."/>
            <person name="Hibbett D.S."/>
            <person name="Martin F."/>
        </authorList>
    </citation>
    <scope>NUCLEOTIDE SEQUENCE [LARGE SCALE GENOMIC DNA]</scope>
    <source>
        <strain evidence="1 2">Koide BX008</strain>
    </source>
</reference>
<dbReference type="HOGENOM" id="CLU_2235897_0_0_1"/>
<sequence>MNVAQKGNLKYRNQNCHILAAFPISSGKSELCMATYVIDYPDLIIQQRRTEWHATPYHYNLKNLPKAFNGHCYVIQLIEWNLWKTQMFGPPAFRRIDDHRNRGDE</sequence>
<evidence type="ECO:0000313" key="2">
    <source>
        <dbReference type="Proteomes" id="UP000054549"/>
    </source>
</evidence>
<proteinExistence type="predicted"/>
<evidence type="ECO:0000313" key="1">
    <source>
        <dbReference type="EMBL" id="KIL65672.1"/>
    </source>
</evidence>
<organism evidence="1 2">
    <name type="scientific">Amanita muscaria (strain Koide BX008)</name>
    <dbReference type="NCBI Taxonomy" id="946122"/>
    <lineage>
        <taxon>Eukaryota</taxon>
        <taxon>Fungi</taxon>
        <taxon>Dikarya</taxon>
        <taxon>Basidiomycota</taxon>
        <taxon>Agaricomycotina</taxon>
        <taxon>Agaricomycetes</taxon>
        <taxon>Agaricomycetidae</taxon>
        <taxon>Agaricales</taxon>
        <taxon>Pluteineae</taxon>
        <taxon>Amanitaceae</taxon>
        <taxon>Amanita</taxon>
    </lineage>
</organism>
<dbReference type="AlphaFoldDB" id="A0A0C2WV87"/>